<dbReference type="InterPro" id="IPR011330">
    <property type="entry name" value="Glyco_hydro/deAcase_b/a-brl"/>
</dbReference>
<dbReference type="PANTHER" id="PTHR30105">
    <property type="entry name" value="UNCHARACTERIZED YIBQ-RELATED"/>
    <property type="match status" value="1"/>
</dbReference>
<keyword evidence="2" id="KW-1185">Reference proteome</keyword>
<accession>A0ABS5H8K7</accession>
<comment type="caution">
    <text evidence="1">The sequence shown here is derived from an EMBL/GenBank/DDBJ whole genome shotgun (WGS) entry which is preliminary data.</text>
</comment>
<dbReference type="CDD" id="cd10936">
    <property type="entry name" value="CE4_DAC2"/>
    <property type="match status" value="1"/>
</dbReference>
<reference evidence="2" key="1">
    <citation type="submission" date="2023-07" db="EMBL/GenBank/DDBJ databases">
        <title>Marinomonas vulgaris A79, complete genome.</title>
        <authorList>
            <person name="Ying J.-J."/>
        </authorList>
    </citation>
    <scope>NUCLEOTIDE SEQUENCE [LARGE SCALE GENOMIC DNA]</scope>
    <source>
        <strain evidence="2">A79</strain>
    </source>
</reference>
<name>A0ABS5H8K7_9GAMM</name>
<dbReference type="Proteomes" id="UP000679722">
    <property type="component" value="Unassembled WGS sequence"/>
</dbReference>
<proteinExistence type="predicted"/>
<organism evidence="1 2">
    <name type="scientific">Marinomonas vulgaris</name>
    <dbReference type="NCBI Taxonomy" id="2823372"/>
    <lineage>
        <taxon>Bacteria</taxon>
        <taxon>Pseudomonadati</taxon>
        <taxon>Pseudomonadota</taxon>
        <taxon>Gammaproteobacteria</taxon>
        <taxon>Oceanospirillales</taxon>
        <taxon>Oceanospirillaceae</taxon>
        <taxon>Marinomonas</taxon>
    </lineage>
</organism>
<dbReference type="EMBL" id="JAGSSV010000001">
    <property type="protein sequence ID" value="MBR7887703.1"/>
    <property type="molecule type" value="Genomic_DNA"/>
</dbReference>
<dbReference type="SUPFAM" id="SSF88713">
    <property type="entry name" value="Glycoside hydrolase/deacetylase"/>
    <property type="match status" value="1"/>
</dbReference>
<evidence type="ECO:0000313" key="2">
    <source>
        <dbReference type="Proteomes" id="UP000679722"/>
    </source>
</evidence>
<gene>
    <name evidence="1" type="ORF">J9B83_02030</name>
</gene>
<dbReference type="Pfam" id="PF04748">
    <property type="entry name" value="Polysacc_deac_2"/>
    <property type="match status" value="1"/>
</dbReference>
<sequence length="243" mass="26610">MADLECMADPMDVLPPQARIAILIDDLGYNRQGMTASLALPTEVALAILPSTPYAQKTAVGAQQQQRITLLHAPMENLRNLKLGPGGLYASMTEQELKATLSKDLDGLPGIQGVNNHMGSLLTAKADSMAWVMETLKGRSLFFIDSLTNPKSVAKQTAEDYGLKTVSRDVFLDNIRTEKAIDRQFSRLITLARRHGSALAIGHPYPETTAYLKKRLKQLRQEGVRLVPLSDVLVSSSQSIDPQ</sequence>
<evidence type="ECO:0000313" key="1">
    <source>
        <dbReference type="EMBL" id="MBR7887703.1"/>
    </source>
</evidence>
<protein>
    <submittedName>
        <fullName evidence="1">Divergent polysaccharide deacetylase family protein</fullName>
    </submittedName>
</protein>
<dbReference type="PANTHER" id="PTHR30105:SF2">
    <property type="entry name" value="DIVERGENT POLYSACCHARIDE DEACETYLASE SUPERFAMILY"/>
    <property type="match status" value="1"/>
</dbReference>
<dbReference type="Gene3D" id="3.20.20.370">
    <property type="entry name" value="Glycoside hydrolase/deacetylase"/>
    <property type="match status" value="1"/>
</dbReference>
<dbReference type="InterPro" id="IPR006837">
    <property type="entry name" value="Divergent_DAC"/>
</dbReference>